<feature type="repeat" description="ANK" evidence="3">
    <location>
        <begin position="67"/>
        <end position="99"/>
    </location>
</feature>
<dbReference type="Pfam" id="PF00023">
    <property type="entry name" value="Ank"/>
    <property type="match status" value="1"/>
</dbReference>
<keyword evidence="1" id="KW-0677">Repeat</keyword>
<protein>
    <submittedName>
        <fullName evidence="4">Ankyrin repeat-containing domain protein</fullName>
    </submittedName>
</protein>
<dbReference type="EMBL" id="JAGTJS010000005">
    <property type="protein sequence ID" value="KAH7268224.1"/>
    <property type="molecule type" value="Genomic_DNA"/>
</dbReference>
<dbReference type="AlphaFoldDB" id="A0A9P9R788"/>
<keyword evidence="5" id="KW-1185">Reference proteome</keyword>
<evidence type="ECO:0000256" key="2">
    <source>
        <dbReference type="ARBA" id="ARBA00023043"/>
    </source>
</evidence>
<dbReference type="PANTHER" id="PTHR24166:SF52">
    <property type="entry name" value="ANKYRIN REPEAT DOMAIN-CONTAINING PROTEIN 65"/>
    <property type="match status" value="1"/>
</dbReference>
<dbReference type="SUPFAM" id="SSF48403">
    <property type="entry name" value="Ankyrin repeat"/>
    <property type="match status" value="1"/>
</dbReference>
<proteinExistence type="predicted"/>
<dbReference type="SMART" id="SM00248">
    <property type="entry name" value="ANK"/>
    <property type="match status" value="9"/>
</dbReference>
<keyword evidence="2 3" id="KW-0040">ANK repeat</keyword>
<comment type="caution">
    <text evidence="4">The sequence shown here is derived from an EMBL/GenBank/DDBJ whole genome shotgun (WGS) entry which is preliminary data.</text>
</comment>
<dbReference type="Proteomes" id="UP000736672">
    <property type="component" value="Unassembled WGS sequence"/>
</dbReference>
<evidence type="ECO:0000313" key="5">
    <source>
        <dbReference type="Proteomes" id="UP000736672"/>
    </source>
</evidence>
<feature type="repeat" description="ANK" evidence="3">
    <location>
        <begin position="304"/>
        <end position="336"/>
    </location>
</feature>
<name>A0A9P9R788_FUSSL</name>
<dbReference type="PANTHER" id="PTHR24166">
    <property type="entry name" value="ROLLING PEBBLES, ISOFORM B"/>
    <property type="match status" value="1"/>
</dbReference>
<dbReference type="OrthoDB" id="4772757at2759"/>
<dbReference type="InterPro" id="IPR036770">
    <property type="entry name" value="Ankyrin_rpt-contain_sf"/>
</dbReference>
<dbReference type="InterPro" id="IPR002110">
    <property type="entry name" value="Ankyrin_rpt"/>
</dbReference>
<feature type="repeat" description="ANK" evidence="3">
    <location>
        <begin position="172"/>
        <end position="204"/>
    </location>
</feature>
<feature type="repeat" description="ANK" evidence="3">
    <location>
        <begin position="271"/>
        <end position="303"/>
    </location>
</feature>
<accession>A0A9P9R788</accession>
<feature type="repeat" description="ANK" evidence="3">
    <location>
        <begin position="243"/>
        <end position="270"/>
    </location>
</feature>
<gene>
    <name evidence="4" type="ORF">B0J15DRAFT_462253</name>
</gene>
<reference evidence="4" key="1">
    <citation type="journal article" date="2021" name="Nat. Commun.">
        <title>Genetic determinants of endophytism in the Arabidopsis root mycobiome.</title>
        <authorList>
            <person name="Mesny F."/>
            <person name="Miyauchi S."/>
            <person name="Thiergart T."/>
            <person name="Pickel B."/>
            <person name="Atanasova L."/>
            <person name="Karlsson M."/>
            <person name="Huettel B."/>
            <person name="Barry K.W."/>
            <person name="Haridas S."/>
            <person name="Chen C."/>
            <person name="Bauer D."/>
            <person name="Andreopoulos W."/>
            <person name="Pangilinan J."/>
            <person name="LaButti K."/>
            <person name="Riley R."/>
            <person name="Lipzen A."/>
            <person name="Clum A."/>
            <person name="Drula E."/>
            <person name="Henrissat B."/>
            <person name="Kohler A."/>
            <person name="Grigoriev I.V."/>
            <person name="Martin F.M."/>
            <person name="Hacquard S."/>
        </authorList>
    </citation>
    <scope>NUCLEOTIDE SEQUENCE</scope>
    <source>
        <strain evidence="4">FSSC 5 MPI-SDFR-AT-0091</strain>
    </source>
</reference>
<evidence type="ECO:0000256" key="1">
    <source>
        <dbReference type="ARBA" id="ARBA00022737"/>
    </source>
</evidence>
<dbReference type="Gene3D" id="1.25.40.20">
    <property type="entry name" value="Ankyrin repeat-containing domain"/>
    <property type="match status" value="1"/>
</dbReference>
<evidence type="ECO:0000256" key="3">
    <source>
        <dbReference type="PROSITE-ProRule" id="PRU00023"/>
    </source>
</evidence>
<dbReference type="PROSITE" id="PS50088">
    <property type="entry name" value="ANK_REPEAT"/>
    <property type="match status" value="7"/>
</dbReference>
<dbReference type="InterPro" id="IPR050889">
    <property type="entry name" value="Dendritic_Spine_Reg/Scaffold"/>
</dbReference>
<organism evidence="4 5">
    <name type="scientific">Fusarium solani</name>
    <name type="common">Filamentous fungus</name>
    <dbReference type="NCBI Taxonomy" id="169388"/>
    <lineage>
        <taxon>Eukaryota</taxon>
        <taxon>Fungi</taxon>
        <taxon>Dikarya</taxon>
        <taxon>Ascomycota</taxon>
        <taxon>Pezizomycotina</taxon>
        <taxon>Sordariomycetes</taxon>
        <taxon>Hypocreomycetidae</taxon>
        <taxon>Hypocreales</taxon>
        <taxon>Nectriaceae</taxon>
        <taxon>Fusarium</taxon>
        <taxon>Fusarium solani species complex</taxon>
    </lineage>
</organism>
<feature type="repeat" description="ANK" evidence="3">
    <location>
        <begin position="139"/>
        <end position="171"/>
    </location>
</feature>
<sequence length="411" mass="44429">MKVDERGTADELLFRITNCKDEEDGHMYHCLYCADDFGSEFPIMSVPIGVEPDDGHHGINLGIRDDRGCTPLMVAAEMRPELVVELILTCSTDADVQDLGTGKSWPRPLHLAAARKSPGIVRKLINRGAQVNARMEDNFGATLVHLAAQQGDLQVLEAMFEAQVELDFPDGLGQTALHLAVGYGHQKVVPWLQRKGFDIDKPNAAGVRPLEVALGKQDFDMARLLVGQGAGIDGMPSTHHPYLHVAAYHGILPVLDFLLQHGASANIRNTERHTPVMVAAARGSCDCISRLIKAGANVDASGPDQFTAACYAILNGHQEVLQLLLDHGADPHVQASGSNNLLHMAAMKGWVPIGKLLLKQRISRTAKNLKGGTPLDIAKLQGQQDFVSLLKVRMTENQKEARGGLGLSGLV</sequence>
<dbReference type="PRINTS" id="PR01415">
    <property type="entry name" value="ANKYRIN"/>
</dbReference>
<feature type="repeat" description="ANK" evidence="3">
    <location>
        <begin position="108"/>
        <end position="136"/>
    </location>
</feature>
<dbReference type="Pfam" id="PF12796">
    <property type="entry name" value="Ank_2"/>
    <property type="match status" value="2"/>
</dbReference>
<evidence type="ECO:0000313" key="4">
    <source>
        <dbReference type="EMBL" id="KAH7268224.1"/>
    </source>
</evidence>
<dbReference type="PROSITE" id="PS50297">
    <property type="entry name" value="ANK_REP_REGION"/>
    <property type="match status" value="5"/>
</dbReference>